<accession>A0A6J5KUH8</accession>
<gene>
    <name evidence="1" type="ORF">UFOVP45_31</name>
</gene>
<evidence type="ECO:0000313" key="1">
    <source>
        <dbReference type="EMBL" id="CAB4123809.1"/>
    </source>
</evidence>
<name>A0A6J5KUH8_9CAUD</name>
<dbReference type="EMBL" id="LR796175">
    <property type="protein sequence ID" value="CAB4123809.1"/>
    <property type="molecule type" value="Genomic_DNA"/>
</dbReference>
<organism evidence="1">
    <name type="scientific">uncultured Caudovirales phage</name>
    <dbReference type="NCBI Taxonomy" id="2100421"/>
    <lineage>
        <taxon>Viruses</taxon>
        <taxon>Duplodnaviria</taxon>
        <taxon>Heunggongvirae</taxon>
        <taxon>Uroviricota</taxon>
        <taxon>Caudoviricetes</taxon>
        <taxon>Peduoviridae</taxon>
        <taxon>Maltschvirus</taxon>
        <taxon>Maltschvirus maltsch</taxon>
    </lineage>
</organism>
<protein>
    <submittedName>
        <fullName evidence="1">Uncharacterized protein</fullName>
    </submittedName>
</protein>
<proteinExistence type="predicted"/>
<sequence>MVTRASYSLTSSALSLKLVTANSTVSVQAYSAAGQIGTLTTNTFVATNPTRTATAGIIGAGIVDNFGLK</sequence>
<reference evidence="1" key="1">
    <citation type="submission" date="2020-04" db="EMBL/GenBank/DDBJ databases">
        <authorList>
            <person name="Chiriac C."/>
            <person name="Salcher M."/>
            <person name="Ghai R."/>
            <person name="Kavagutti S V."/>
        </authorList>
    </citation>
    <scope>NUCLEOTIDE SEQUENCE</scope>
</reference>